<dbReference type="GO" id="GO:0046930">
    <property type="term" value="C:pore complex"/>
    <property type="evidence" value="ECO:0007669"/>
    <property type="project" value="UniProtKB-KW"/>
</dbReference>
<keyword evidence="12" id="KW-0564">Palmitate</keyword>
<reference evidence="19" key="1">
    <citation type="submission" date="2016-11" db="EMBL/GenBank/DDBJ databases">
        <authorList>
            <person name="Varghese N."/>
            <person name="Submissions S."/>
        </authorList>
    </citation>
    <scope>NUCLEOTIDE SEQUENCE [LARGE SCALE GENOMIC DNA]</scope>
    <source>
        <strain evidence="19">DSM 24787</strain>
    </source>
</reference>
<dbReference type="InterPro" id="IPR003715">
    <property type="entry name" value="Poly_export_N"/>
</dbReference>
<name>A0A1N6F492_9BACT</name>
<feature type="chain" id="PRO_5013042935" evidence="15">
    <location>
        <begin position="33"/>
        <end position="276"/>
    </location>
</feature>
<accession>A0A1N6F492</accession>
<feature type="domain" description="Polysaccharide export protein N-terminal" evidence="16">
    <location>
        <begin position="53"/>
        <end position="156"/>
    </location>
</feature>
<feature type="domain" description="SLBB" evidence="17">
    <location>
        <begin position="161"/>
        <end position="240"/>
    </location>
</feature>
<proteinExistence type="inferred from homology"/>
<evidence type="ECO:0000256" key="11">
    <source>
        <dbReference type="ARBA" id="ARBA00023136"/>
    </source>
</evidence>
<evidence type="ECO:0000256" key="15">
    <source>
        <dbReference type="SAM" id="SignalP"/>
    </source>
</evidence>
<evidence type="ECO:0000313" key="18">
    <source>
        <dbReference type="EMBL" id="SIN90069.1"/>
    </source>
</evidence>
<gene>
    <name evidence="18" type="ORF">SAMN04488055_2005</name>
</gene>
<dbReference type="Gene3D" id="3.10.560.10">
    <property type="entry name" value="Outer membrane lipoprotein wza domain like"/>
    <property type="match status" value="2"/>
</dbReference>
<feature type="signal peptide" evidence="15">
    <location>
        <begin position="1"/>
        <end position="32"/>
    </location>
</feature>
<keyword evidence="10" id="KW-0626">Porin</keyword>
<keyword evidence="7 15" id="KW-0732">Signal</keyword>
<dbReference type="GO" id="GO:0015288">
    <property type="term" value="F:porin activity"/>
    <property type="evidence" value="ECO:0007669"/>
    <property type="project" value="UniProtKB-KW"/>
</dbReference>
<organism evidence="18 19">
    <name type="scientific">Chitinophaga niabensis</name>
    <dbReference type="NCBI Taxonomy" id="536979"/>
    <lineage>
        <taxon>Bacteria</taxon>
        <taxon>Pseudomonadati</taxon>
        <taxon>Bacteroidota</taxon>
        <taxon>Chitinophagia</taxon>
        <taxon>Chitinophagales</taxon>
        <taxon>Chitinophagaceae</taxon>
        <taxon>Chitinophaga</taxon>
    </lineage>
</organism>
<evidence type="ECO:0000256" key="8">
    <source>
        <dbReference type="ARBA" id="ARBA00023047"/>
    </source>
</evidence>
<dbReference type="InterPro" id="IPR049712">
    <property type="entry name" value="Poly_export"/>
</dbReference>
<evidence type="ECO:0000256" key="4">
    <source>
        <dbReference type="ARBA" id="ARBA00022452"/>
    </source>
</evidence>
<evidence type="ECO:0000256" key="2">
    <source>
        <dbReference type="ARBA" id="ARBA00009450"/>
    </source>
</evidence>
<dbReference type="RefSeq" id="WP_074239103.1">
    <property type="nucleotide sequence ID" value="NZ_FSRA01000001.1"/>
</dbReference>
<evidence type="ECO:0000259" key="17">
    <source>
        <dbReference type="Pfam" id="PF22461"/>
    </source>
</evidence>
<evidence type="ECO:0000256" key="1">
    <source>
        <dbReference type="ARBA" id="ARBA00004571"/>
    </source>
</evidence>
<comment type="subcellular location">
    <subcellularLocation>
        <location evidence="1">Cell outer membrane</location>
        <topology evidence="1">Multi-pass membrane protein</topology>
    </subcellularLocation>
</comment>
<keyword evidence="5" id="KW-0762">Sugar transport</keyword>
<dbReference type="GO" id="GO:0015159">
    <property type="term" value="F:polysaccharide transmembrane transporter activity"/>
    <property type="evidence" value="ECO:0007669"/>
    <property type="project" value="InterPro"/>
</dbReference>
<keyword evidence="9" id="KW-0406">Ion transport</keyword>
<evidence type="ECO:0000256" key="10">
    <source>
        <dbReference type="ARBA" id="ARBA00023114"/>
    </source>
</evidence>
<dbReference type="GO" id="GO:0006811">
    <property type="term" value="P:monoatomic ion transport"/>
    <property type="evidence" value="ECO:0007669"/>
    <property type="project" value="UniProtKB-KW"/>
</dbReference>
<sequence>MRPTREPFFIIKTSLLLSFSCLLFSCVSTKKAAYFNNVNDTALARVKGDFEPVIQKNDILQINVSAMNPQEAMLYNLPNTYSPGAATPSAAAGGHSAAVTAANPVAGYLVNQQGYIQFPVLGSLKAEGLTKKALTDTIQNQLAERKLLVDPVVSIRFLNYRVTILGEVAQPAVVNVTSEKISIMEALGMVGDITIYGKKDNVLLIRETEGERITKRLNLNDAQMLTSPYYFLKPNDVIYVEPNKSKVANASKSSTVIPIVLSGLSLLVIVLDRLVK</sequence>
<evidence type="ECO:0000256" key="7">
    <source>
        <dbReference type="ARBA" id="ARBA00022729"/>
    </source>
</evidence>
<evidence type="ECO:0000256" key="12">
    <source>
        <dbReference type="ARBA" id="ARBA00023139"/>
    </source>
</evidence>
<evidence type="ECO:0000259" key="16">
    <source>
        <dbReference type="Pfam" id="PF02563"/>
    </source>
</evidence>
<keyword evidence="6" id="KW-0812">Transmembrane</keyword>
<evidence type="ECO:0000256" key="3">
    <source>
        <dbReference type="ARBA" id="ARBA00022448"/>
    </source>
</evidence>
<protein>
    <submittedName>
        <fullName evidence="18">Polysaccharide export outer membrane protein</fullName>
    </submittedName>
</protein>
<keyword evidence="14" id="KW-0449">Lipoprotein</keyword>
<keyword evidence="4" id="KW-1134">Transmembrane beta strand</keyword>
<dbReference type="Proteomes" id="UP000185003">
    <property type="component" value="Unassembled WGS sequence"/>
</dbReference>
<dbReference type="PANTHER" id="PTHR33619">
    <property type="entry name" value="POLYSACCHARIDE EXPORT PROTEIN GFCE-RELATED"/>
    <property type="match status" value="1"/>
</dbReference>
<evidence type="ECO:0000256" key="9">
    <source>
        <dbReference type="ARBA" id="ARBA00023065"/>
    </source>
</evidence>
<dbReference type="Gene3D" id="3.30.1950.10">
    <property type="entry name" value="wza like domain"/>
    <property type="match status" value="1"/>
</dbReference>
<evidence type="ECO:0000256" key="13">
    <source>
        <dbReference type="ARBA" id="ARBA00023237"/>
    </source>
</evidence>
<comment type="similarity">
    <text evidence="2">Belongs to the BexD/CtrA/VexA family.</text>
</comment>
<keyword evidence="11" id="KW-0472">Membrane</keyword>
<keyword evidence="13" id="KW-0998">Cell outer membrane</keyword>
<dbReference type="EMBL" id="FSRA01000001">
    <property type="protein sequence ID" value="SIN90069.1"/>
    <property type="molecule type" value="Genomic_DNA"/>
</dbReference>
<dbReference type="Pfam" id="PF22461">
    <property type="entry name" value="SLBB_2"/>
    <property type="match status" value="1"/>
</dbReference>
<keyword evidence="8" id="KW-0625">Polysaccharide transport</keyword>
<evidence type="ECO:0000256" key="6">
    <source>
        <dbReference type="ARBA" id="ARBA00022692"/>
    </source>
</evidence>
<dbReference type="OrthoDB" id="662756at2"/>
<dbReference type="PANTHER" id="PTHR33619:SF3">
    <property type="entry name" value="POLYSACCHARIDE EXPORT PROTEIN GFCE-RELATED"/>
    <property type="match status" value="1"/>
</dbReference>
<keyword evidence="19" id="KW-1185">Reference proteome</keyword>
<evidence type="ECO:0000256" key="14">
    <source>
        <dbReference type="ARBA" id="ARBA00023288"/>
    </source>
</evidence>
<keyword evidence="3" id="KW-0813">Transport</keyword>
<dbReference type="InterPro" id="IPR054765">
    <property type="entry name" value="SLBB_dom"/>
</dbReference>
<dbReference type="STRING" id="536979.SAMN04488055_2005"/>
<dbReference type="PROSITE" id="PS51257">
    <property type="entry name" value="PROKAR_LIPOPROTEIN"/>
    <property type="match status" value="1"/>
</dbReference>
<evidence type="ECO:0000256" key="5">
    <source>
        <dbReference type="ARBA" id="ARBA00022597"/>
    </source>
</evidence>
<evidence type="ECO:0000313" key="19">
    <source>
        <dbReference type="Proteomes" id="UP000185003"/>
    </source>
</evidence>
<dbReference type="GO" id="GO:0009279">
    <property type="term" value="C:cell outer membrane"/>
    <property type="evidence" value="ECO:0007669"/>
    <property type="project" value="UniProtKB-SubCell"/>
</dbReference>
<dbReference type="AlphaFoldDB" id="A0A1N6F492"/>
<dbReference type="Pfam" id="PF02563">
    <property type="entry name" value="Poly_export"/>
    <property type="match status" value="1"/>
</dbReference>